<dbReference type="CDD" id="cd04182">
    <property type="entry name" value="GT_2_like_f"/>
    <property type="match status" value="1"/>
</dbReference>
<dbReference type="CDD" id="cd03522">
    <property type="entry name" value="MoeA_like"/>
    <property type="match status" value="1"/>
</dbReference>
<dbReference type="PANTHER" id="PTHR43777">
    <property type="entry name" value="MOLYBDENUM COFACTOR CYTIDYLYLTRANSFERASE"/>
    <property type="match status" value="1"/>
</dbReference>
<dbReference type="Proteomes" id="UP001209803">
    <property type="component" value="Chromosome"/>
</dbReference>
<evidence type="ECO:0000313" key="3">
    <source>
        <dbReference type="EMBL" id="WFE89664.1"/>
    </source>
</evidence>
<feature type="domain" description="MobA-like NTP transferase" evidence="2">
    <location>
        <begin position="342"/>
        <end position="502"/>
    </location>
</feature>
<dbReference type="RefSeq" id="WP_265680254.1">
    <property type="nucleotide sequence ID" value="NZ_CP120863.1"/>
</dbReference>
<dbReference type="InterPro" id="IPR025877">
    <property type="entry name" value="MobA-like_NTP_Trfase"/>
</dbReference>
<reference evidence="3 4" key="1">
    <citation type="submission" date="2023-03" db="EMBL/GenBank/DDBJ databases">
        <title>Roseibium porphyridii sp. nov. and Roseibium rhodosorbium sp. nov. isolated from marine algae, Porphyridium cruentum and Rhodosorus marinus, respectively.</title>
        <authorList>
            <person name="Lee M.W."/>
            <person name="Choi B.J."/>
            <person name="Lee J.K."/>
            <person name="Choi D.G."/>
            <person name="Baek J.H."/>
            <person name="Bayburt H."/>
            <person name="Kim J.M."/>
            <person name="Han D.M."/>
            <person name="Kim K.H."/>
            <person name="Jeon C.O."/>
        </authorList>
    </citation>
    <scope>NUCLEOTIDE SEQUENCE [LARGE SCALE GENOMIC DNA]</scope>
    <source>
        <strain evidence="3 4">KMA01</strain>
    </source>
</reference>
<evidence type="ECO:0000313" key="4">
    <source>
        <dbReference type="Proteomes" id="UP001209803"/>
    </source>
</evidence>
<protein>
    <submittedName>
        <fullName evidence="3">Molybdopterin-binding/glycosyltransferase family 2 protein</fullName>
    </submittedName>
</protein>
<evidence type="ECO:0000259" key="2">
    <source>
        <dbReference type="Pfam" id="PF12804"/>
    </source>
</evidence>
<keyword evidence="1" id="KW-0460">Magnesium</keyword>
<dbReference type="EMBL" id="CP120863">
    <property type="protein sequence ID" value="WFE89664.1"/>
    <property type="molecule type" value="Genomic_DNA"/>
</dbReference>
<dbReference type="PIRSF" id="PIRSF036626">
    <property type="entry name" value="MPTBd_MobAlike"/>
    <property type="match status" value="1"/>
</dbReference>
<sequence>MKFGPCPVDEATGCILAHKTRLGERTLKKGHVLTLQDCNELSAAGENSVVVARLEDGDIGEDEAATRLGLAAKGKGIVVDTAATGRMNLNAEQDGILVIDEQAVTNANRIDPAITFATLANHTKVADGRMVATAKIISFAVPGAQVEAAIEAIHMAVRICPFKSHKVGLVATELPHLKSATMDKTRRVLEQRLRPSQSNILDEIRVPHSEPEVAAAIKALADKGADFLVLFGASAVVDRYDVLPAGLDLAGGKVKHLGMPVDPGNLLMLGEYDGKPVLGAPGCARSPKENGFDWVLDRLIAGLEVRPEDITAMGVGGLLMEIGTRPQPREARRTSDAPKVAAIILAAGKSSRMRGPNKLLAELDGKALVRYAAEAATNSGLSQTVLVTGHRADEVSAPIADLPVTVVHNPDFADGMAGSIRVGMDALEADTDAVIILLGDMPRIDAKVLNTLIATYGAKKNNLIITATAEGKRGNPVLWDRRYFSALKSLSGDVGARHLIAENPGFVAEVEIGAAARLDLDTPEALKKAGGVLPES</sequence>
<name>A0ABY8F5E5_9HYPH</name>
<dbReference type="InterPro" id="IPR029044">
    <property type="entry name" value="Nucleotide-diphossugar_trans"/>
</dbReference>
<dbReference type="InterPro" id="IPR012184">
    <property type="entry name" value="Bifunc_Mopterin-bd"/>
</dbReference>
<dbReference type="Gene3D" id="3.90.550.10">
    <property type="entry name" value="Spore Coat Polysaccharide Biosynthesis Protein SpsA, Chain A"/>
    <property type="match status" value="1"/>
</dbReference>
<dbReference type="InterPro" id="IPR036425">
    <property type="entry name" value="MoaB/Mog-like_dom_sf"/>
</dbReference>
<evidence type="ECO:0000256" key="1">
    <source>
        <dbReference type="ARBA" id="ARBA00022842"/>
    </source>
</evidence>
<accession>A0ABY8F5E5</accession>
<dbReference type="SUPFAM" id="SSF53448">
    <property type="entry name" value="Nucleotide-diphospho-sugar transferases"/>
    <property type="match status" value="1"/>
</dbReference>
<dbReference type="PANTHER" id="PTHR43777:SF1">
    <property type="entry name" value="MOLYBDENUM COFACTOR CYTIDYLYLTRANSFERASE"/>
    <property type="match status" value="1"/>
</dbReference>
<dbReference type="SUPFAM" id="SSF53218">
    <property type="entry name" value="Molybdenum cofactor biosynthesis proteins"/>
    <property type="match status" value="1"/>
</dbReference>
<gene>
    <name evidence="3" type="ORF">K1718_26505</name>
</gene>
<proteinExistence type="predicted"/>
<dbReference type="Pfam" id="PF12804">
    <property type="entry name" value="NTP_transf_3"/>
    <property type="match status" value="1"/>
</dbReference>
<dbReference type="Gene3D" id="3.40.980.10">
    <property type="entry name" value="MoaB/Mog-like domain"/>
    <property type="match status" value="1"/>
</dbReference>
<keyword evidence="4" id="KW-1185">Reference proteome</keyword>
<organism evidence="3 4">
    <name type="scientific">Roseibium porphyridii</name>
    <dbReference type="NCBI Taxonomy" id="2866279"/>
    <lineage>
        <taxon>Bacteria</taxon>
        <taxon>Pseudomonadati</taxon>
        <taxon>Pseudomonadota</taxon>
        <taxon>Alphaproteobacteria</taxon>
        <taxon>Hyphomicrobiales</taxon>
        <taxon>Stappiaceae</taxon>
        <taxon>Roseibium</taxon>
    </lineage>
</organism>